<evidence type="ECO:0000313" key="1">
    <source>
        <dbReference type="EMBL" id="MDF0590498.1"/>
    </source>
</evidence>
<accession>A0ABT5X716</accession>
<dbReference type="RefSeq" id="WP_316966245.1">
    <property type="nucleotide sequence ID" value="NZ_JARFPK010000013.1"/>
</dbReference>
<sequence>MGGSLSEKVEEEIKEVDAGEELRVCAACGYERGFHASLLRDGADYRIVLICPNCGARYDVGWRGKV</sequence>
<dbReference type="EMBL" id="JARFPK010000013">
    <property type="protein sequence ID" value="MDF0590498.1"/>
    <property type="molecule type" value="Genomic_DNA"/>
</dbReference>
<reference evidence="1 2" key="1">
    <citation type="submission" date="2023-03" db="EMBL/GenBank/DDBJ databases">
        <title>WGS of Methanotrichaceae archaeon Mx.</title>
        <authorList>
            <person name="Sorokin D.Y."/>
            <person name="Merkel A.Y."/>
        </authorList>
    </citation>
    <scope>NUCLEOTIDE SEQUENCE [LARGE SCALE GENOMIC DNA]</scope>
    <source>
        <strain evidence="1 2">Mx</strain>
    </source>
</reference>
<evidence type="ECO:0000313" key="2">
    <source>
        <dbReference type="Proteomes" id="UP001220010"/>
    </source>
</evidence>
<proteinExistence type="predicted"/>
<name>A0ABT5X716_9EURY</name>
<evidence type="ECO:0008006" key="3">
    <source>
        <dbReference type="Google" id="ProtNLM"/>
    </source>
</evidence>
<organism evidence="1 2">
    <name type="scientific">Candidatus Methanocrinis natronophilus</name>
    <dbReference type="NCBI Taxonomy" id="3033396"/>
    <lineage>
        <taxon>Archaea</taxon>
        <taxon>Methanobacteriati</taxon>
        <taxon>Methanobacteriota</taxon>
        <taxon>Stenosarchaea group</taxon>
        <taxon>Methanomicrobia</taxon>
        <taxon>Methanotrichales</taxon>
        <taxon>Methanotrichaceae</taxon>
        <taxon>Methanocrinis</taxon>
    </lineage>
</organism>
<dbReference type="Proteomes" id="UP001220010">
    <property type="component" value="Unassembled WGS sequence"/>
</dbReference>
<comment type="caution">
    <text evidence="1">The sequence shown here is derived from an EMBL/GenBank/DDBJ whole genome shotgun (WGS) entry which is preliminary data.</text>
</comment>
<protein>
    <recommendedName>
        <fullName evidence="3">TFIIS-type domain-containing protein</fullName>
    </recommendedName>
</protein>
<gene>
    <name evidence="1" type="ORF">P0O15_04820</name>
</gene>
<keyword evidence="2" id="KW-1185">Reference proteome</keyword>